<dbReference type="EMBL" id="JAOPGA020001808">
    <property type="protein sequence ID" value="KAL0491468.1"/>
    <property type="molecule type" value="Genomic_DNA"/>
</dbReference>
<evidence type="ECO:0000313" key="2">
    <source>
        <dbReference type="Proteomes" id="UP001431209"/>
    </source>
</evidence>
<accession>A0AAW2ZR74</accession>
<dbReference type="AlphaFoldDB" id="A0AAW2ZR74"/>
<dbReference type="Proteomes" id="UP001431209">
    <property type="component" value="Unassembled WGS sequence"/>
</dbReference>
<feature type="non-terminal residue" evidence="1">
    <location>
        <position position="98"/>
    </location>
</feature>
<keyword evidence="2" id="KW-1185">Reference proteome</keyword>
<name>A0AAW2ZR74_9EUKA</name>
<proteinExistence type="predicted"/>
<evidence type="ECO:0000313" key="1">
    <source>
        <dbReference type="EMBL" id="KAL0491468.1"/>
    </source>
</evidence>
<organism evidence="1 2">
    <name type="scientific">Acrasis kona</name>
    <dbReference type="NCBI Taxonomy" id="1008807"/>
    <lineage>
        <taxon>Eukaryota</taxon>
        <taxon>Discoba</taxon>
        <taxon>Heterolobosea</taxon>
        <taxon>Tetramitia</taxon>
        <taxon>Eutetramitia</taxon>
        <taxon>Acrasidae</taxon>
        <taxon>Acrasis</taxon>
    </lineage>
</organism>
<sequence length="98" mass="10894">MREGGFDQQPVLSMPVNDSNGRSLESIRGIDINFGVFVNKKNQSFYDPIAVTLSSNVTKLLFKPNNNNYSVTFSVMDLTFLAEPGEYTVGYVVNYNGT</sequence>
<comment type="caution">
    <text evidence="1">The sequence shown here is derived from an EMBL/GenBank/DDBJ whole genome shotgun (WGS) entry which is preliminary data.</text>
</comment>
<protein>
    <submittedName>
        <fullName evidence="1">Uncharacterized protein</fullName>
    </submittedName>
</protein>
<gene>
    <name evidence="1" type="ORF">AKO1_000894</name>
</gene>
<reference evidence="1 2" key="1">
    <citation type="submission" date="2024-03" db="EMBL/GenBank/DDBJ databases">
        <title>The Acrasis kona genome and developmental transcriptomes reveal deep origins of eukaryotic multicellular pathways.</title>
        <authorList>
            <person name="Sheikh S."/>
            <person name="Fu C.-J."/>
            <person name="Brown M.W."/>
            <person name="Baldauf S.L."/>
        </authorList>
    </citation>
    <scope>NUCLEOTIDE SEQUENCE [LARGE SCALE GENOMIC DNA]</scope>
    <source>
        <strain evidence="1 2">ATCC MYA-3509</strain>
    </source>
</reference>